<organism evidence="2 3">
    <name type="scientific">Datura stramonium</name>
    <name type="common">Jimsonweed</name>
    <name type="synonym">Common thornapple</name>
    <dbReference type="NCBI Taxonomy" id="4076"/>
    <lineage>
        <taxon>Eukaryota</taxon>
        <taxon>Viridiplantae</taxon>
        <taxon>Streptophyta</taxon>
        <taxon>Embryophyta</taxon>
        <taxon>Tracheophyta</taxon>
        <taxon>Spermatophyta</taxon>
        <taxon>Magnoliopsida</taxon>
        <taxon>eudicotyledons</taxon>
        <taxon>Gunneridae</taxon>
        <taxon>Pentapetalae</taxon>
        <taxon>asterids</taxon>
        <taxon>lamiids</taxon>
        <taxon>Solanales</taxon>
        <taxon>Solanaceae</taxon>
        <taxon>Solanoideae</taxon>
        <taxon>Datureae</taxon>
        <taxon>Datura</taxon>
    </lineage>
</organism>
<comment type="caution">
    <text evidence="2">The sequence shown here is derived from an EMBL/GenBank/DDBJ whole genome shotgun (WGS) entry which is preliminary data.</text>
</comment>
<name>A0ABS8UQR1_DATST</name>
<gene>
    <name evidence="2" type="ORF">HAX54_020193</name>
</gene>
<proteinExistence type="predicted"/>
<feature type="region of interest" description="Disordered" evidence="1">
    <location>
        <begin position="51"/>
        <end position="82"/>
    </location>
</feature>
<reference evidence="2 3" key="1">
    <citation type="journal article" date="2021" name="BMC Genomics">
        <title>Datura genome reveals duplications of psychoactive alkaloid biosynthetic genes and high mutation rate following tissue culture.</title>
        <authorList>
            <person name="Rajewski A."/>
            <person name="Carter-House D."/>
            <person name="Stajich J."/>
            <person name="Litt A."/>
        </authorList>
    </citation>
    <scope>NUCLEOTIDE SEQUENCE [LARGE SCALE GENOMIC DNA]</scope>
    <source>
        <strain evidence="2">AR-01</strain>
    </source>
</reference>
<keyword evidence="3" id="KW-1185">Reference proteome</keyword>
<feature type="region of interest" description="Disordered" evidence="1">
    <location>
        <begin position="1"/>
        <end position="29"/>
    </location>
</feature>
<feature type="compositionally biased region" description="Basic and acidic residues" evidence="1">
    <location>
        <begin position="69"/>
        <end position="82"/>
    </location>
</feature>
<accession>A0ABS8UQR1</accession>
<feature type="non-terminal residue" evidence="2">
    <location>
        <position position="82"/>
    </location>
</feature>
<dbReference type="Proteomes" id="UP000823775">
    <property type="component" value="Unassembled WGS sequence"/>
</dbReference>
<dbReference type="EMBL" id="JACEIK010002441">
    <property type="protein sequence ID" value="MCD9561193.1"/>
    <property type="molecule type" value="Genomic_DNA"/>
</dbReference>
<sequence>MADLASTSSDQSQANIIEASQESLMENKNPNIENMDKKVMELQKKLTNVVSNNVGVGDSMPSGTPALRRNSEVDHETNTQVE</sequence>
<evidence type="ECO:0000256" key="1">
    <source>
        <dbReference type="SAM" id="MobiDB-lite"/>
    </source>
</evidence>
<evidence type="ECO:0000313" key="2">
    <source>
        <dbReference type="EMBL" id="MCD9561193.1"/>
    </source>
</evidence>
<evidence type="ECO:0000313" key="3">
    <source>
        <dbReference type="Proteomes" id="UP000823775"/>
    </source>
</evidence>
<protein>
    <submittedName>
        <fullName evidence="2">Uncharacterized protein</fullName>
    </submittedName>
</protein>